<keyword evidence="2" id="KW-1185">Reference proteome</keyword>
<name>A0ABW9RWE1_9BACT</name>
<accession>A0ABW9RWE1</accession>
<dbReference type="PANTHER" id="PTHR39473">
    <property type="match status" value="1"/>
</dbReference>
<dbReference type="Proteomes" id="UP000798808">
    <property type="component" value="Unassembled WGS sequence"/>
</dbReference>
<reference evidence="1 2" key="1">
    <citation type="submission" date="2019-02" db="EMBL/GenBank/DDBJ databases">
        <authorList>
            <person name="Goldberg S.R."/>
            <person name="Haltli B.A."/>
            <person name="Correa H."/>
            <person name="Russell K.G."/>
        </authorList>
    </citation>
    <scope>NUCLEOTIDE SEQUENCE [LARGE SCALE GENOMIC DNA]</scope>
    <source>
        <strain evidence="1 2">JCM 16186</strain>
    </source>
</reference>
<proteinExistence type="predicted"/>
<gene>
    <name evidence="1" type="ORF">E1163_26405</name>
</gene>
<evidence type="ECO:0000313" key="2">
    <source>
        <dbReference type="Proteomes" id="UP000798808"/>
    </source>
</evidence>
<dbReference type="PANTHER" id="PTHR39473:SF1">
    <property type="entry name" value="DINB-LIKE DOMAIN-CONTAINING PROTEIN"/>
    <property type="match status" value="1"/>
</dbReference>
<protein>
    <recommendedName>
        <fullName evidence="3">DinB family protein</fullName>
    </recommendedName>
</protein>
<sequence>MKLIDACKDILDQLSVVVRDIKEDDFRKEVPTLNNSTIGQHIRHTLEFFICLKNNSTTGIINYDNRDHDHLIETDKQLALSIINELSSFFTSSNENKELKLVANYCLNDDQVELIETNFLRELAYNIEHAIHHMAIIKIGVKEIAAYIELPAHFGVAISTIKFQKTRLASAKQV</sequence>
<dbReference type="RefSeq" id="WP_155176124.1">
    <property type="nucleotide sequence ID" value="NZ_BAAAFL010000012.1"/>
</dbReference>
<dbReference type="EMBL" id="SMLW01000666">
    <property type="protein sequence ID" value="MTI28517.1"/>
    <property type="molecule type" value="Genomic_DNA"/>
</dbReference>
<evidence type="ECO:0008006" key="3">
    <source>
        <dbReference type="Google" id="ProtNLM"/>
    </source>
</evidence>
<organism evidence="1 2">
    <name type="scientific">Fulvivirga kasyanovii</name>
    <dbReference type="NCBI Taxonomy" id="396812"/>
    <lineage>
        <taxon>Bacteria</taxon>
        <taxon>Pseudomonadati</taxon>
        <taxon>Bacteroidota</taxon>
        <taxon>Cytophagia</taxon>
        <taxon>Cytophagales</taxon>
        <taxon>Fulvivirgaceae</taxon>
        <taxon>Fulvivirga</taxon>
    </lineage>
</organism>
<comment type="caution">
    <text evidence="1">The sequence shown here is derived from an EMBL/GenBank/DDBJ whole genome shotgun (WGS) entry which is preliminary data.</text>
</comment>
<evidence type="ECO:0000313" key="1">
    <source>
        <dbReference type="EMBL" id="MTI28517.1"/>
    </source>
</evidence>